<keyword evidence="3" id="KW-1185">Reference proteome</keyword>
<feature type="transmembrane region" description="Helical" evidence="1">
    <location>
        <begin position="151"/>
        <end position="171"/>
    </location>
</feature>
<reference evidence="2 3" key="1">
    <citation type="submission" date="2020-01" db="EMBL/GenBank/DDBJ databases">
        <title>Herbidospora sp. NEAU-GS84 nov., a novel actinomycete isolated from soil.</title>
        <authorList>
            <person name="Han L."/>
        </authorList>
    </citation>
    <scope>NUCLEOTIDE SEQUENCE [LARGE SCALE GENOMIC DNA]</scope>
    <source>
        <strain evidence="2 3">NEAU-GS84</strain>
    </source>
</reference>
<organism evidence="2 3">
    <name type="scientific">Herbidospora solisilvae</name>
    <dbReference type="NCBI Taxonomy" id="2696284"/>
    <lineage>
        <taxon>Bacteria</taxon>
        <taxon>Bacillati</taxon>
        <taxon>Actinomycetota</taxon>
        <taxon>Actinomycetes</taxon>
        <taxon>Streptosporangiales</taxon>
        <taxon>Streptosporangiaceae</taxon>
        <taxon>Herbidospora</taxon>
    </lineage>
</organism>
<sequence>MAGHDLIDSQLRVLARRLPGPVVEELADGLTETYQAQLQRLGDPQAAALEAVAEFGDADSICAAFVRQAPSRAAGRALPATGPIVGAMWAIALVNAQAWTWPMPSTAALGGGAALTQTVSYHYKAVRLAAVSGAFGMVLVDVTVLTTATVMALPSILIVCALTGSVARVVLTAQMLIRIADPHSGR</sequence>
<gene>
    <name evidence="2" type="ORF">GT755_04920</name>
</gene>
<evidence type="ECO:0008006" key="4">
    <source>
        <dbReference type="Google" id="ProtNLM"/>
    </source>
</evidence>
<accession>A0A7C9J6P6</accession>
<protein>
    <recommendedName>
        <fullName evidence="4">DUF1700 domain-containing protein</fullName>
    </recommendedName>
</protein>
<evidence type="ECO:0000313" key="3">
    <source>
        <dbReference type="Proteomes" id="UP000479526"/>
    </source>
</evidence>
<dbReference type="AlphaFoldDB" id="A0A7C9J6P6"/>
<keyword evidence="1" id="KW-0472">Membrane</keyword>
<evidence type="ECO:0000313" key="2">
    <source>
        <dbReference type="EMBL" id="NAS21028.1"/>
    </source>
</evidence>
<name>A0A7C9J6P6_9ACTN</name>
<feature type="transmembrane region" description="Helical" evidence="1">
    <location>
        <begin position="125"/>
        <end position="145"/>
    </location>
</feature>
<dbReference type="EMBL" id="WXEW01000001">
    <property type="protein sequence ID" value="NAS21028.1"/>
    <property type="molecule type" value="Genomic_DNA"/>
</dbReference>
<keyword evidence="1" id="KW-0812">Transmembrane</keyword>
<dbReference type="Proteomes" id="UP000479526">
    <property type="component" value="Unassembled WGS sequence"/>
</dbReference>
<proteinExistence type="predicted"/>
<comment type="caution">
    <text evidence="2">The sequence shown here is derived from an EMBL/GenBank/DDBJ whole genome shotgun (WGS) entry which is preliminary data.</text>
</comment>
<evidence type="ECO:0000256" key="1">
    <source>
        <dbReference type="SAM" id="Phobius"/>
    </source>
</evidence>
<keyword evidence="1" id="KW-1133">Transmembrane helix</keyword>
<dbReference type="RefSeq" id="WP_161478462.1">
    <property type="nucleotide sequence ID" value="NZ_WXEW01000001.1"/>
</dbReference>